<dbReference type="AlphaFoldDB" id="A0AAV7L9E5"/>
<evidence type="ECO:0000313" key="1">
    <source>
        <dbReference type="EMBL" id="KAJ1088152.1"/>
    </source>
</evidence>
<keyword evidence="2" id="KW-1185">Reference proteome</keyword>
<comment type="caution">
    <text evidence="1">The sequence shown here is derived from an EMBL/GenBank/DDBJ whole genome shotgun (WGS) entry which is preliminary data.</text>
</comment>
<proteinExistence type="predicted"/>
<reference evidence="1" key="1">
    <citation type="journal article" date="2022" name="bioRxiv">
        <title>Sequencing and chromosome-scale assembly of the giantPleurodeles waltlgenome.</title>
        <authorList>
            <person name="Brown T."/>
            <person name="Elewa A."/>
            <person name="Iarovenko S."/>
            <person name="Subramanian E."/>
            <person name="Araus A.J."/>
            <person name="Petzold A."/>
            <person name="Susuki M."/>
            <person name="Suzuki K.-i.T."/>
            <person name="Hayashi T."/>
            <person name="Toyoda A."/>
            <person name="Oliveira C."/>
            <person name="Osipova E."/>
            <person name="Leigh N.D."/>
            <person name="Simon A."/>
            <person name="Yun M.H."/>
        </authorList>
    </citation>
    <scope>NUCLEOTIDE SEQUENCE</scope>
    <source>
        <strain evidence="1">20211129_DDA</strain>
        <tissue evidence="1">Liver</tissue>
    </source>
</reference>
<accession>A0AAV7L9E5</accession>
<name>A0AAV7L9E5_PLEWA</name>
<dbReference type="Proteomes" id="UP001066276">
    <property type="component" value="Chromosome 11"/>
</dbReference>
<protein>
    <submittedName>
        <fullName evidence="1">Uncharacterized protein</fullName>
    </submittedName>
</protein>
<sequence>MLLGTCGQARLTVASGWLEMASKVVRAPKAPQDSRLAAYPQAVADERADLGGVAADAAGFTCLSQLLVTCGRARLTVASGWFVMAAKVVRTPKAAQVSRGKPGLATSMERRDQKHLPCTANNLSQRVANKMAEWLADGETAVTGKWAVTGGW</sequence>
<organism evidence="1 2">
    <name type="scientific">Pleurodeles waltl</name>
    <name type="common">Iberian ribbed newt</name>
    <dbReference type="NCBI Taxonomy" id="8319"/>
    <lineage>
        <taxon>Eukaryota</taxon>
        <taxon>Metazoa</taxon>
        <taxon>Chordata</taxon>
        <taxon>Craniata</taxon>
        <taxon>Vertebrata</taxon>
        <taxon>Euteleostomi</taxon>
        <taxon>Amphibia</taxon>
        <taxon>Batrachia</taxon>
        <taxon>Caudata</taxon>
        <taxon>Salamandroidea</taxon>
        <taxon>Salamandridae</taxon>
        <taxon>Pleurodelinae</taxon>
        <taxon>Pleurodeles</taxon>
    </lineage>
</organism>
<evidence type="ECO:0000313" key="2">
    <source>
        <dbReference type="Proteomes" id="UP001066276"/>
    </source>
</evidence>
<dbReference type="EMBL" id="JANPWB010000015">
    <property type="protein sequence ID" value="KAJ1088152.1"/>
    <property type="molecule type" value="Genomic_DNA"/>
</dbReference>
<gene>
    <name evidence="1" type="ORF">NDU88_001311</name>
</gene>